<evidence type="ECO:0000256" key="2">
    <source>
        <dbReference type="SAM" id="Phobius"/>
    </source>
</evidence>
<keyword evidence="5" id="KW-1185">Reference proteome</keyword>
<organism evidence="4 5">
    <name type="scientific">Asprobacillus argus</name>
    <dbReference type="NCBI Taxonomy" id="3076534"/>
    <lineage>
        <taxon>Bacteria</taxon>
        <taxon>Pseudomonadati</taxon>
        <taxon>Bacteroidota</taxon>
        <taxon>Flavobacteriia</taxon>
        <taxon>Flavobacteriales</taxon>
        <taxon>Flavobacteriaceae</taxon>
        <taxon>Asprobacillus</taxon>
    </lineage>
</organism>
<evidence type="ECO:0000313" key="4">
    <source>
        <dbReference type="EMBL" id="MDT7831602.1"/>
    </source>
</evidence>
<dbReference type="Proteomes" id="UP001257277">
    <property type="component" value="Unassembled WGS sequence"/>
</dbReference>
<accession>A0ABU3LDG8</accession>
<feature type="coiled-coil region" evidence="1">
    <location>
        <begin position="75"/>
        <end position="102"/>
    </location>
</feature>
<name>A0ABU3LDG8_9FLAO</name>
<evidence type="ECO:0000259" key="3">
    <source>
        <dbReference type="Pfam" id="PF06580"/>
    </source>
</evidence>
<keyword evidence="1" id="KW-0175">Coiled coil</keyword>
<keyword evidence="4" id="KW-0418">Kinase</keyword>
<dbReference type="PANTHER" id="PTHR34220:SF7">
    <property type="entry name" value="SENSOR HISTIDINE KINASE YPDA"/>
    <property type="match status" value="1"/>
</dbReference>
<gene>
    <name evidence="4" type="ORF">RQM59_04380</name>
</gene>
<reference evidence="4 5" key="1">
    <citation type="submission" date="2023-09" db="EMBL/GenBank/DDBJ databases">
        <title>Novel taxa isolated from Blanes Bay.</title>
        <authorList>
            <person name="Rey-Velasco X."/>
            <person name="Lucena T."/>
        </authorList>
    </citation>
    <scope>NUCLEOTIDE SEQUENCE [LARGE SCALE GENOMIC DNA]</scope>
    <source>
        <strain evidence="4 5">S356</strain>
    </source>
</reference>
<dbReference type="InterPro" id="IPR010559">
    <property type="entry name" value="Sig_transdc_His_kin_internal"/>
</dbReference>
<keyword evidence="4" id="KW-0808">Transferase</keyword>
<evidence type="ECO:0000313" key="5">
    <source>
        <dbReference type="Proteomes" id="UP001257277"/>
    </source>
</evidence>
<dbReference type="GO" id="GO:0016301">
    <property type="term" value="F:kinase activity"/>
    <property type="evidence" value="ECO:0007669"/>
    <property type="project" value="UniProtKB-KW"/>
</dbReference>
<sequence>MIPRVLNKYGAALYIILGFAFLILVSILGLYLPLFDDIQINVDQYSNFDLFKEGFYYIWELSLFILVSFLYWYFVKHKEEAQKALQFQNDKLKAELQVLKSQVSPHFLFNSLNNIYSLVIQKNDNAAIMIEKLSDILRYIIYECTKEKVSLQSEVTLLENYIQLQLLRKIRNEQAIQYHIQGNFSNKLIAPLLLINIVENCFKHSDINSSEDSFLSIDLILNSFTLTLKTKNTFTPNNKEQGIGLQNLRRQLEQIYPSDHILKIDSTQNIFMLELVLHLNE</sequence>
<feature type="transmembrane region" description="Helical" evidence="2">
    <location>
        <begin position="54"/>
        <end position="74"/>
    </location>
</feature>
<keyword evidence="2" id="KW-0472">Membrane</keyword>
<feature type="domain" description="Signal transduction histidine kinase internal region" evidence="3">
    <location>
        <begin position="94"/>
        <end position="168"/>
    </location>
</feature>
<dbReference type="InterPro" id="IPR050640">
    <property type="entry name" value="Bact_2-comp_sensor_kinase"/>
</dbReference>
<dbReference type="Pfam" id="PF06580">
    <property type="entry name" value="His_kinase"/>
    <property type="match status" value="1"/>
</dbReference>
<protein>
    <submittedName>
        <fullName evidence="4">Histidine kinase</fullName>
    </submittedName>
</protein>
<feature type="transmembrane region" description="Helical" evidence="2">
    <location>
        <begin position="12"/>
        <end position="34"/>
    </location>
</feature>
<dbReference type="EMBL" id="JAVTTO010000002">
    <property type="protein sequence ID" value="MDT7831602.1"/>
    <property type="molecule type" value="Genomic_DNA"/>
</dbReference>
<proteinExistence type="predicted"/>
<comment type="caution">
    <text evidence="4">The sequence shown here is derived from an EMBL/GenBank/DDBJ whole genome shotgun (WGS) entry which is preliminary data.</text>
</comment>
<keyword evidence="2" id="KW-0812">Transmembrane</keyword>
<keyword evidence="2" id="KW-1133">Transmembrane helix</keyword>
<evidence type="ECO:0000256" key="1">
    <source>
        <dbReference type="SAM" id="Coils"/>
    </source>
</evidence>
<dbReference type="PANTHER" id="PTHR34220">
    <property type="entry name" value="SENSOR HISTIDINE KINASE YPDA"/>
    <property type="match status" value="1"/>
</dbReference>